<organism evidence="1 2">
    <name type="scientific">Cicer arietinum</name>
    <name type="common">Chickpea</name>
    <name type="synonym">Garbanzo</name>
    <dbReference type="NCBI Taxonomy" id="3827"/>
    <lineage>
        <taxon>Eukaryota</taxon>
        <taxon>Viridiplantae</taxon>
        <taxon>Streptophyta</taxon>
        <taxon>Embryophyta</taxon>
        <taxon>Tracheophyta</taxon>
        <taxon>Spermatophyta</taxon>
        <taxon>Magnoliopsida</taxon>
        <taxon>eudicotyledons</taxon>
        <taxon>Gunneridae</taxon>
        <taxon>Pentapetalae</taxon>
        <taxon>rosids</taxon>
        <taxon>fabids</taxon>
        <taxon>Fabales</taxon>
        <taxon>Fabaceae</taxon>
        <taxon>Papilionoideae</taxon>
        <taxon>50 kb inversion clade</taxon>
        <taxon>NPAAA clade</taxon>
        <taxon>Hologalegina</taxon>
        <taxon>IRL clade</taxon>
        <taxon>Cicereae</taxon>
        <taxon>Cicer</taxon>
    </lineage>
</organism>
<dbReference type="RefSeq" id="XP_027186503.1">
    <property type="nucleotide sequence ID" value="XM_027330702.1"/>
</dbReference>
<protein>
    <submittedName>
        <fullName evidence="2">Xyloglucan galactosyltransferase MUR3-like</fullName>
    </submittedName>
</protein>
<dbReference type="Proteomes" id="UP000087171">
    <property type="component" value="Unplaced"/>
</dbReference>
<dbReference type="STRING" id="3827.A0A3Q7XJ91"/>
<evidence type="ECO:0000313" key="1">
    <source>
        <dbReference type="Proteomes" id="UP000087171"/>
    </source>
</evidence>
<keyword evidence="1" id="KW-1185">Reference proteome</keyword>
<name>A0A3Q7XJ91_CICAR</name>
<accession>A0A3Q7XJ91</accession>
<proteinExistence type="predicted"/>
<sequence length="104" mass="11679">MQVYVQLVKNTDVVFSDIGWYATNQFAVDVIFTNRMKRSMRDAASLDLVDWLGDPNGDSGMGRVIFLLRVGLLGILGDYLRFNLIGVVLGESVIGLSYWFELLV</sequence>
<reference evidence="2" key="1">
    <citation type="submission" date="2025-08" db="UniProtKB">
        <authorList>
            <consortium name="RefSeq"/>
        </authorList>
    </citation>
    <scope>IDENTIFICATION</scope>
    <source>
        <tissue evidence="2">Etiolated seedlings</tissue>
    </source>
</reference>
<gene>
    <name evidence="2" type="primary">LOC113784500</name>
</gene>
<evidence type="ECO:0000313" key="2">
    <source>
        <dbReference type="RefSeq" id="XP_027186503.1"/>
    </source>
</evidence>
<dbReference type="AlphaFoldDB" id="A0A3Q7XJ91"/>